<protein>
    <submittedName>
        <fullName evidence="1">Uncharacterized protein</fullName>
    </submittedName>
</protein>
<dbReference type="AlphaFoldDB" id="A0A835U6K4"/>
<sequence>MNNDDEVEGKACSLMLIEPIEWITYPSSLSDSASACAPDSCALGGTKVAGDHIGMGGAFDSRGKGYSSKHACFPSPKLRHLALPPFSLDKNNALCSFAPRGIAFKCYICLLLSSPIWLNTNINLSQSDPVLALYFSLSPLPARTRDTLSYLLSLLLTCA</sequence>
<accession>A0A835U6K4</accession>
<gene>
    <name evidence="1" type="ORF">HPP92_028036</name>
</gene>
<proteinExistence type="predicted"/>
<reference evidence="1 2" key="1">
    <citation type="journal article" date="2020" name="Nat. Food">
        <title>A phased Vanilla planifolia genome enables genetic improvement of flavour and production.</title>
        <authorList>
            <person name="Hasing T."/>
            <person name="Tang H."/>
            <person name="Brym M."/>
            <person name="Khazi F."/>
            <person name="Huang T."/>
            <person name="Chambers A.H."/>
        </authorList>
    </citation>
    <scope>NUCLEOTIDE SEQUENCE [LARGE SCALE GENOMIC DNA]</scope>
    <source>
        <tissue evidence="1">Leaf</tissue>
    </source>
</reference>
<dbReference type="Proteomes" id="UP000639772">
    <property type="component" value="Unassembled WGS sequence"/>
</dbReference>
<name>A0A835U6K4_VANPL</name>
<evidence type="ECO:0000313" key="1">
    <source>
        <dbReference type="EMBL" id="KAG0448016.1"/>
    </source>
</evidence>
<organism evidence="1 2">
    <name type="scientific">Vanilla planifolia</name>
    <name type="common">Vanilla</name>
    <dbReference type="NCBI Taxonomy" id="51239"/>
    <lineage>
        <taxon>Eukaryota</taxon>
        <taxon>Viridiplantae</taxon>
        <taxon>Streptophyta</taxon>
        <taxon>Embryophyta</taxon>
        <taxon>Tracheophyta</taxon>
        <taxon>Spermatophyta</taxon>
        <taxon>Magnoliopsida</taxon>
        <taxon>Liliopsida</taxon>
        <taxon>Asparagales</taxon>
        <taxon>Orchidaceae</taxon>
        <taxon>Vanilloideae</taxon>
        <taxon>Vanilleae</taxon>
        <taxon>Vanilla</taxon>
    </lineage>
</organism>
<evidence type="ECO:0000313" key="2">
    <source>
        <dbReference type="Proteomes" id="UP000639772"/>
    </source>
</evidence>
<comment type="caution">
    <text evidence="1">The sequence shown here is derived from an EMBL/GenBank/DDBJ whole genome shotgun (WGS) entry which is preliminary data.</text>
</comment>
<dbReference type="EMBL" id="JADCNM010000373">
    <property type="protein sequence ID" value="KAG0448016.1"/>
    <property type="molecule type" value="Genomic_DNA"/>
</dbReference>